<dbReference type="RefSeq" id="WP_203938075.1">
    <property type="nucleotide sequence ID" value="NZ_BAAAGJ010000009.1"/>
</dbReference>
<comment type="caution">
    <text evidence="2">The sequence shown here is derived from an EMBL/GenBank/DDBJ whole genome shotgun (WGS) entry which is preliminary data.</text>
</comment>
<proteinExistence type="predicted"/>
<accession>A0A8J3Y7L3</accession>
<keyword evidence="3" id="KW-1185">Reference proteome</keyword>
<dbReference type="Proteomes" id="UP000652013">
    <property type="component" value="Unassembled WGS sequence"/>
</dbReference>
<dbReference type="EMBL" id="BOOY01000014">
    <property type="protein sequence ID" value="GIJ02792.1"/>
    <property type="molecule type" value="Genomic_DNA"/>
</dbReference>
<protein>
    <submittedName>
        <fullName evidence="2">Uncharacterized protein</fullName>
    </submittedName>
</protein>
<name>A0A8J3Y7L3_9ACTN</name>
<feature type="compositionally biased region" description="Polar residues" evidence="1">
    <location>
        <begin position="222"/>
        <end position="233"/>
    </location>
</feature>
<evidence type="ECO:0000313" key="3">
    <source>
        <dbReference type="Proteomes" id="UP000652013"/>
    </source>
</evidence>
<reference evidence="2" key="1">
    <citation type="submission" date="2021-01" db="EMBL/GenBank/DDBJ databases">
        <title>Whole genome shotgun sequence of Spirilliplanes yamanashiensis NBRC 15828.</title>
        <authorList>
            <person name="Komaki H."/>
            <person name="Tamura T."/>
        </authorList>
    </citation>
    <scope>NUCLEOTIDE SEQUENCE</scope>
    <source>
        <strain evidence="2">NBRC 15828</strain>
    </source>
</reference>
<organism evidence="2 3">
    <name type="scientific">Spirilliplanes yamanashiensis</name>
    <dbReference type="NCBI Taxonomy" id="42233"/>
    <lineage>
        <taxon>Bacteria</taxon>
        <taxon>Bacillati</taxon>
        <taxon>Actinomycetota</taxon>
        <taxon>Actinomycetes</taxon>
        <taxon>Micromonosporales</taxon>
        <taxon>Micromonosporaceae</taxon>
        <taxon>Spirilliplanes</taxon>
    </lineage>
</organism>
<sequence length="315" mass="34128">MTTLAPEPTRWLAQQIIRHYDSAVLSGIVPNADHLRSGGYHVSIEDLARNGNGGDYSNRRALDRSPPVTAAGRRLAAAHDISLSRADMVRLHGRVRAVWLARASDTRTRYVNAVNCWDGSGAAVRYDFVAGTAGTATADHRWHEHTDQPRAYVDTARDSDEAWKAARAVLSIVTGQSHAAWLEQEDEMTEAELIAAVVKALRSTAGQAALGTGAWNHRENDPQTISPENPQGTRTFRMGGWARTQPTRADQRTAAVLAAVAAAQDDAVDEQALAAALLPLLTGDQLERIVRANLSDEQRRALAARLAVDEVPPSD</sequence>
<feature type="region of interest" description="Disordered" evidence="1">
    <location>
        <begin position="214"/>
        <end position="233"/>
    </location>
</feature>
<evidence type="ECO:0000256" key="1">
    <source>
        <dbReference type="SAM" id="MobiDB-lite"/>
    </source>
</evidence>
<dbReference type="AlphaFoldDB" id="A0A8J3Y7L3"/>
<gene>
    <name evidence="2" type="ORF">Sya03_21440</name>
</gene>
<evidence type="ECO:0000313" key="2">
    <source>
        <dbReference type="EMBL" id="GIJ02792.1"/>
    </source>
</evidence>